<evidence type="ECO:0000313" key="5">
    <source>
        <dbReference type="EMBL" id="MDQ0111256.1"/>
    </source>
</evidence>
<evidence type="ECO:0000256" key="2">
    <source>
        <dbReference type="ARBA" id="ARBA00022598"/>
    </source>
</evidence>
<reference evidence="5 6" key="1">
    <citation type="submission" date="2023-07" db="EMBL/GenBank/DDBJ databases">
        <title>Sorghum-associated microbial communities from plants grown in Nebraska, USA.</title>
        <authorList>
            <person name="Schachtman D."/>
        </authorList>
    </citation>
    <scope>NUCLEOTIDE SEQUENCE [LARGE SCALE GENOMIC DNA]</scope>
    <source>
        <strain evidence="5 6">CC482</strain>
    </source>
</reference>
<organism evidence="5 6">
    <name type="scientific">Paenibacillus harenae</name>
    <dbReference type="NCBI Taxonomy" id="306543"/>
    <lineage>
        <taxon>Bacteria</taxon>
        <taxon>Bacillati</taxon>
        <taxon>Bacillota</taxon>
        <taxon>Bacilli</taxon>
        <taxon>Bacillales</taxon>
        <taxon>Paenibacillaceae</taxon>
        <taxon>Paenibacillus</taxon>
    </lineage>
</organism>
<evidence type="ECO:0000259" key="4">
    <source>
        <dbReference type="PROSITE" id="PS50160"/>
    </source>
</evidence>
<dbReference type="CDD" id="cd07971">
    <property type="entry name" value="OBF_DNA_ligase_LigD"/>
    <property type="match status" value="1"/>
</dbReference>
<keyword evidence="2 5" id="KW-0436">Ligase</keyword>
<evidence type="ECO:0000256" key="3">
    <source>
        <dbReference type="ARBA" id="ARBA00034003"/>
    </source>
</evidence>
<dbReference type="RefSeq" id="WP_307201087.1">
    <property type="nucleotide sequence ID" value="NZ_JAUSSU010000002.1"/>
</dbReference>
<dbReference type="PROSITE" id="PS50160">
    <property type="entry name" value="DNA_LIGASE_A3"/>
    <property type="match status" value="1"/>
</dbReference>
<dbReference type="EMBL" id="JAUSSU010000002">
    <property type="protein sequence ID" value="MDQ0111256.1"/>
    <property type="molecule type" value="Genomic_DNA"/>
</dbReference>
<dbReference type="InterPro" id="IPR029710">
    <property type="entry name" value="LIG4"/>
</dbReference>
<comment type="catalytic activity">
    <reaction evidence="3">
        <text>ATP + (deoxyribonucleotide)n-3'-hydroxyl + 5'-phospho-(deoxyribonucleotide)m = (deoxyribonucleotide)n+m + AMP + diphosphate.</text>
        <dbReference type="EC" id="6.5.1.1"/>
    </reaction>
</comment>
<dbReference type="SUPFAM" id="SSF50249">
    <property type="entry name" value="Nucleic acid-binding proteins"/>
    <property type="match status" value="1"/>
</dbReference>
<accession>A0ABT9TV68</accession>
<evidence type="ECO:0000256" key="1">
    <source>
        <dbReference type="ARBA" id="ARBA00012727"/>
    </source>
</evidence>
<dbReference type="PANTHER" id="PTHR45997:SF1">
    <property type="entry name" value="DNA LIGASE 4"/>
    <property type="match status" value="1"/>
</dbReference>
<dbReference type="InterPro" id="IPR012340">
    <property type="entry name" value="NA-bd_OB-fold"/>
</dbReference>
<dbReference type="SUPFAM" id="SSF56091">
    <property type="entry name" value="DNA ligase/mRNA capping enzyme, catalytic domain"/>
    <property type="match status" value="1"/>
</dbReference>
<proteinExistence type="predicted"/>
<dbReference type="GO" id="GO:0003910">
    <property type="term" value="F:DNA ligase (ATP) activity"/>
    <property type="evidence" value="ECO:0007669"/>
    <property type="project" value="UniProtKB-EC"/>
</dbReference>
<dbReference type="InterPro" id="IPR012309">
    <property type="entry name" value="DNA_ligase_ATP-dep_C"/>
</dbReference>
<dbReference type="Pfam" id="PF04679">
    <property type="entry name" value="DNA_ligase_A_C"/>
    <property type="match status" value="1"/>
</dbReference>
<comment type="caution">
    <text evidence="5">The sequence shown here is derived from an EMBL/GenBank/DDBJ whole genome shotgun (WGS) entry which is preliminary data.</text>
</comment>
<dbReference type="Gene3D" id="3.30.470.30">
    <property type="entry name" value="DNA ligase/mRNA capping enzyme"/>
    <property type="match status" value="1"/>
</dbReference>
<dbReference type="CDD" id="cd07906">
    <property type="entry name" value="Adenylation_DNA_ligase_LigD_LigC"/>
    <property type="match status" value="1"/>
</dbReference>
<sequence>MDLKPVYPFEPISTTTPPTGDNWVSQIKWDGVRVLLYNDGNATKLINRRLNERTLQYPELLDARSFCKADSVILDGEIIAFDQSKPSFYEVMKRDSLKQSQKIKQTSVQIPVTYMIFDVLFYNGDWVTDRSLQDRQALLDQIIIPQNNVQIVQNFVDGEALFELMKQNHMEGIVYKDLGSTYRIDGKDGRWRKLKVMKDLYAVVGGVTLNHSIVNSLMLGIYTNDRELIYIGHAGTGKLSQRDWAKMTEEIKGIQTDQSPFHNEPERTKDAIWVKPELTVKVEYFEFTSKGTMRHPSIQAVVKRDVNECTVDQLKGQ</sequence>
<dbReference type="Gene3D" id="2.40.50.140">
    <property type="entry name" value="Nucleic acid-binding proteins"/>
    <property type="match status" value="1"/>
</dbReference>
<dbReference type="InterPro" id="IPR012310">
    <property type="entry name" value="DNA_ligase_ATP-dep_cent"/>
</dbReference>
<feature type="domain" description="ATP-dependent DNA ligase family profile" evidence="4">
    <location>
        <begin position="105"/>
        <end position="195"/>
    </location>
</feature>
<dbReference type="EC" id="6.5.1.1" evidence="1"/>
<keyword evidence="6" id="KW-1185">Reference proteome</keyword>
<dbReference type="Proteomes" id="UP001229346">
    <property type="component" value="Unassembled WGS sequence"/>
</dbReference>
<protein>
    <recommendedName>
        <fullName evidence="1">DNA ligase (ATP)</fullName>
        <ecNumber evidence="1">6.5.1.1</ecNumber>
    </recommendedName>
</protein>
<evidence type="ECO:0000313" key="6">
    <source>
        <dbReference type="Proteomes" id="UP001229346"/>
    </source>
</evidence>
<dbReference type="PANTHER" id="PTHR45997">
    <property type="entry name" value="DNA LIGASE 4"/>
    <property type="match status" value="1"/>
</dbReference>
<name>A0ABT9TV68_PAEHA</name>
<gene>
    <name evidence="5" type="ORF">J2T15_000689</name>
</gene>
<dbReference type="Pfam" id="PF01068">
    <property type="entry name" value="DNA_ligase_A_M"/>
    <property type="match status" value="1"/>
</dbReference>